<gene>
    <name evidence="10" type="primary">hisE</name>
    <name evidence="11" type="ORF">SAMN02745163_01018</name>
</gene>
<accession>A0A1M6F2F6</accession>
<dbReference type="UniPathway" id="UPA00031">
    <property type="reaction ID" value="UER00007"/>
</dbReference>
<dbReference type="Gene3D" id="1.10.287.1080">
    <property type="entry name" value="MazG-like"/>
    <property type="match status" value="1"/>
</dbReference>
<keyword evidence="12" id="KW-1185">Reference proteome</keyword>
<keyword evidence="4 10" id="KW-0963">Cytoplasm</keyword>
<comment type="catalytic activity">
    <reaction evidence="1 10">
        <text>1-(5-phospho-beta-D-ribosyl)-ATP + H2O = 1-(5-phospho-beta-D-ribosyl)-5'-AMP + diphosphate + H(+)</text>
        <dbReference type="Rhea" id="RHEA:22828"/>
        <dbReference type="ChEBI" id="CHEBI:15377"/>
        <dbReference type="ChEBI" id="CHEBI:15378"/>
        <dbReference type="ChEBI" id="CHEBI:33019"/>
        <dbReference type="ChEBI" id="CHEBI:59457"/>
        <dbReference type="ChEBI" id="CHEBI:73183"/>
        <dbReference type="EC" id="3.6.1.31"/>
    </reaction>
</comment>
<evidence type="ECO:0000256" key="2">
    <source>
        <dbReference type="ARBA" id="ARBA00004496"/>
    </source>
</evidence>
<dbReference type="RefSeq" id="WP_072985587.1">
    <property type="nucleotide sequence ID" value="NZ_FQZB01000005.1"/>
</dbReference>
<dbReference type="STRING" id="1121302.SAMN02745163_01018"/>
<dbReference type="OrthoDB" id="9795769at2"/>
<dbReference type="EMBL" id="FQZB01000005">
    <property type="protein sequence ID" value="SHI91851.1"/>
    <property type="molecule type" value="Genomic_DNA"/>
</dbReference>
<evidence type="ECO:0000313" key="11">
    <source>
        <dbReference type="EMBL" id="SHI91851.1"/>
    </source>
</evidence>
<reference evidence="11 12" key="1">
    <citation type="submission" date="2016-11" db="EMBL/GenBank/DDBJ databases">
        <authorList>
            <person name="Jaros S."/>
            <person name="Januszkiewicz K."/>
            <person name="Wedrychowicz H."/>
        </authorList>
    </citation>
    <scope>NUCLEOTIDE SEQUENCE [LARGE SCALE GENOMIC DNA]</scope>
    <source>
        <strain evidence="11 12">DSM 21758</strain>
    </source>
</reference>
<dbReference type="PANTHER" id="PTHR42945">
    <property type="entry name" value="HISTIDINE BIOSYNTHESIS BIFUNCTIONAL PROTEIN"/>
    <property type="match status" value="1"/>
</dbReference>
<proteinExistence type="inferred from homology"/>
<dbReference type="InterPro" id="IPR021130">
    <property type="entry name" value="PRib-ATP_PPHydrolase-like"/>
</dbReference>
<dbReference type="PANTHER" id="PTHR42945:SF9">
    <property type="entry name" value="HISTIDINE BIOSYNTHESIS BIFUNCTIONAL PROTEIN HISIE"/>
    <property type="match status" value="1"/>
</dbReference>
<dbReference type="GO" id="GO:0005524">
    <property type="term" value="F:ATP binding"/>
    <property type="evidence" value="ECO:0007669"/>
    <property type="project" value="UniProtKB-KW"/>
</dbReference>
<organism evidence="11 12">
    <name type="scientific">Clostridium cavendishii DSM 21758</name>
    <dbReference type="NCBI Taxonomy" id="1121302"/>
    <lineage>
        <taxon>Bacteria</taxon>
        <taxon>Bacillati</taxon>
        <taxon>Bacillota</taxon>
        <taxon>Clostridia</taxon>
        <taxon>Eubacteriales</taxon>
        <taxon>Clostridiaceae</taxon>
        <taxon>Clostridium</taxon>
    </lineage>
</organism>
<dbReference type="GO" id="GO:0000105">
    <property type="term" value="P:L-histidine biosynthetic process"/>
    <property type="evidence" value="ECO:0007669"/>
    <property type="project" value="UniProtKB-UniRule"/>
</dbReference>
<dbReference type="InterPro" id="IPR008179">
    <property type="entry name" value="HisE"/>
</dbReference>
<keyword evidence="9 10" id="KW-0368">Histidine biosynthesis</keyword>
<dbReference type="GO" id="GO:0004636">
    <property type="term" value="F:phosphoribosyl-ATP diphosphatase activity"/>
    <property type="evidence" value="ECO:0007669"/>
    <property type="project" value="UniProtKB-UniRule"/>
</dbReference>
<dbReference type="AlphaFoldDB" id="A0A1M6F2F6"/>
<evidence type="ECO:0000256" key="6">
    <source>
        <dbReference type="ARBA" id="ARBA00022741"/>
    </source>
</evidence>
<keyword evidence="7 10" id="KW-0378">Hydrolase</keyword>
<evidence type="ECO:0000256" key="5">
    <source>
        <dbReference type="ARBA" id="ARBA00022605"/>
    </source>
</evidence>
<dbReference type="NCBIfam" id="TIGR03188">
    <property type="entry name" value="histidine_hisI"/>
    <property type="match status" value="1"/>
</dbReference>
<comment type="similarity">
    <text evidence="10">Belongs to the PRA-PH family.</text>
</comment>
<evidence type="ECO:0000256" key="9">
    <source>
        <dbReference type="ARBA" id="ARBA00023102"/>
    </source>
</evidence>
<evidence type="ECO:0000256" key="3">
    <source>
        <dbReference type="ARBA" id="ARBA00005204"/>
    </source>
</evidence>
<dbReference type="Proteomes" id="UP000184310">
    <property type="component" value="Unassembled WGS sequence"/>
</dbReference>
<dbReference type="SUPFAM" id="SSF101386">
    <property type="entry name" value="all-alpha NTP pyrophosphatases"/>
    <property type="match status" value="1"/>
</dbReference>
<keyword evidence="8 10" id="KW-0067">ATP-binding</keyword>
<evidence type="ECO:0000256" key="1">
    <source>
        <dbReference type="ARBA" id="ARBA00001460"/>
    </source>
</evidence>
<comment type="subcellular location">
    <subcellularLocation>
        <location evidence="2 10">Cytoplasm</location>
    </subcellularLocation>
</comment>
<dbReference type="GO" id="GO:0005737">
    <property type="term" value="C:cytoplasm"/>
    <property type="evidence" value="ECO:0007669"/>
    <property type="project" value="UniProtKB-SubCell"/>
</dbReference>
<protein>
    <recommendedName>
        <fullName evidence="10">Phosphoribosyl-ATP pyrophosphatase</fullName>
        <shortName evidence="10">PRA-PH</shortName>
        <ecNumber evidence="10">3.6.1.31</ecNumber>
    </recommendedName>
</protein>
<keyword evidence="6 10" id="KW-0547">Nucleotide-binding</keyword>
<evidence type="ECO:0000256" key="7">
    <source>
        <dbReference type="ARBA" id="ARBA00022801"/>
    </source>
</evidence>
<evidence type="ECO:0000256" key="10">
    <source>
        <dbReference type="HAMAP-Rule" id="MF_01020"/>
    </source>
</evidence>
<dbReference type="Pfam" id="PF01503">
    <property type="entry name" value="PRA-PH"/>
    <property type="match status" value="1"/>
</dbReference>
<evidence type="ECO:0000313" key="12">
    <source>
        <dbReference type="Proteomes" id="UP000184310"/>
    </source>
</evidence>
<comment type="pathway">
    <text evidence="3 10">Amino-acid biosynthesis; L-histidine biosynthesis; L-histidine from 5-phospho-alpha-D-ribose 1-diphosphate: step 2/9.</text>
</comment>
<dbReference type="CDD" id="cd11534">
    <property type="entry name" value="NTP-PPase_HisIE_like"/>
    <property type="match status" value="1"/>
</dbReference>
<dbReference type="EC" id="3.6.1.31" evidence="10"/>
<evidence type="ECO:0000256" key="8">
    <source>
        <dbReference type="ARBA" id="ARBA00022840"/>
    </source>
</evidence>
<dbReference type="HAMAP" id="MF_01020">
    <property type="entry name" value="HisE"/>
    <property type="match status" value="1"/>
</dbReference>
<keyword evidence="5 10" id="KW-0028">Amino-acid biosynthesis</keyword>
<evidence type="ECO:0000256" key="4">
    <source>
        <dbReference type="ARBA" id="ARBA00022490"/>
    </source>
</evidence>
<name>A0A1M6F2F6_9CLOT</name>
<sequence length="112" mass="13109">MDRKIENSIVDLYNLIALRKEEDYENSYTNYLFKQGLDKILKKIGEESTEVIISAKGNNNYEVIKEVCDLIYHLLVLLNSKNISLIEIQDELMKRKSKMGNLKAERKEIEVL</sequence>